<sequence>MRKFDAVVVGDVNIDLVVAGHKGVPLPGQEVYVDSIGMHIGGGAALFGVALAKLGMKLALAGVLGKDYYGQYLLDQLAQHNIDTSKIKISRVNGTGISIALHPETDRSFITYAGSNAELGIGQLDLDSIAEGRHVHLTGYKGSANHDAFVHAAERLQARGVTVSLDTGWDDTGEWYKGIMELASITDILFMNETEAIHFTGSASVEEAIRVLSRHGEHVVVKLGSRGAVAAVKGRSVYRPGYRVNALDTTGAGDCFNAGYVYGYLAGKTPEDCLLYGNACGALSVSAYGGSAGAADLETLERFIAQYAADGREVGS</sequence>
<evidence type="ECO:0000256" key="2">
    <source>
        <dbReference type="ARBA" id="ARBA00022679"/>
    </source>
</evidence>
<keyword evidence="7" id="KW-1185">Reference proteome</keyword>
<evidence type="ECO:0000256" key="4">
    <source>
        <dbReference type="RuleBase" id="RU003704"/>
    </source>
</evidence>
<dbReference type="PRINTS" id="PR00990">
    <property type="entry name" value="RIBOKINASE"/>
</dbReference>
<proteinExistence type="inferred from homology"/>
<dbReference type="InterPro" id="IPR002139">
    <property type="entry name" value="Ribo/fructo_kinase"/>
</dbReference>
<dbReference type="EMBL" id="JXAK01000010">
    <property type="protein sequence ID" value="KIL41373.1"/>
    <property type="molecule type" value="Genomic_DNA"/>
</dbReference>
<dbReference type="RefSeq" id="WP_041047003.1">
    <property type="nucleotide sequence ID" value="NZ_JXAK01000010.1"/>
</dbReference>
<evidence type="ECO:0000259" key="5">
    <source>
        <dbReference type="Pfam" id="PF00294"/>
    </source>
</evidence>
<evidence type="ECO:0000313" key="7">
    <source>
        <dbReference type="Proteomes" id="UP000031967"/>
    </source>
</evidence>
<dbReference type="CDD" id="cd01166">
    <property type="entry name" value="KdgK"/>
    <property type="match status" value="1"/>
</dbReference>
<feature type="domain" description="Carbohydrate kinase PfkB" evidence="5">
    <location>
        <begin position="5"/>
        <end position="292"/>
    </location>
</feature>
<evidence type="ECO:0000313" key="6">
    <source>
        <dbReference type="EMBL" id="KIL41373.1"/>
    </source>
</evidence>
<comment type="similarity">
    <text evidence="1 4">Belongs to the carbohydrate kinase PfkB family.</text>
</comment>
<organism evidence="6 7">
    <name type="scientific">Gordoniibacillus kamchatkensis</name>
    <dbReference type="NCBI Taxonomy" id="1590651"/>
    <lineage>
        <taxon>Bacteria</taxon>
        <taxon>Bacillati</taxon>
        <taxon>Bacillota</taxon>
        <taxon>Bacilli</taxon>
        <taxon>Bacillales</taxon>
        <taxon>Paenibacillaceae</taxon>
        <taxon>Gordoniibacillus</taxon>
    </lineage>
</organism>
<keyword evidence="3 4" id="KW-0418">Kinase</keyword>
<dbReference type="PROSITE" id="PS00584">
    <property type="entry name" value="PFKB_KINASES_2"/>
    <property type="match status" value="1"/>
</dbReference>
<dbReference type="SUPFAM" id="SSF53613">
    <property type="entry name" value="Ribokinase-like"/>
    <property type="match status" value="1"/>
</dbReference>
<dbReference type="InterPro" id="IPR011611">
    <property type="entry name" value="PfkB_dom"/>
</dbReference>
<dbReference type="PANTHER" id="PTHR10584:SF166">
    <property type="entry name" value="RIBOKINASE"/>
    <property type="match status" value="1"/>
</dbReference>
<dbReference type="InterPro" id="IPR029056">
    <property type="entry name" value="Ribokinase-like"/>
</dbReference>
<dbReference type="Proteomes" id="UP000031967">
    <property type="component" value="Unassembled WGS sequence"/>
</dbReference>
<evidence type="ECO:0000256" key="1">
    <source>
        <dbReference type="ARBA" id="ARBA00010688"/>
    </source>
</evidence>
<dbReference type="GO" id="GO:0016301">
    <property type="term" value="F:kinase activity"/>
    <property type="evidence" value="ECO:0007669"/>
    <property type="project" value="UniProtKB-KW"/>
</dbReference>
<name>A0ABR5AKQ4_9BACL</name>
<keyword evidence="2 4" id="KW-0808">Transferase</keyword>
<dbReference type="Gene3D" id="3.40.1190.20">
    <property type="match status" value="1"/>
</dbReference>
<reference evidence="6 7" key="1">
    <citation type="submission" date="2014-12" db="EMBL/GenBank/DDBJ databases">
        <title>Draft genome sequence of Paenibacillus kamchatkensis strain B-2647.</title>
        <authorList>
            <person name="Karlyshev A.V."/>
            <person name="Kudryashova E.B."/>
        </authorList>
    </citation>
    <scope>NUCLEOTIDE SEQUENCE [LARGE SCALE GENOMIC DNA]</scope>
    <source>
        <strain evidence="6 7">VKM B-2647</strain>
    </source>
</reference>
<protein>
    <submittedName>
        <fullName evidence="6">Carbohydrate kinase</fullName>
    </submittedName>
</protein>
<dbReference type="InterPro" id="IPR002173">
    <property type="entry name" value="Carboh/pur_kinase_PfkB_CS"/>
</dbReference>
<evidence type="ECO:0000256" key="3">
    <source>
        <dbReference type="ARBA" id="ARBA00022777"/>
    </source>
</evidence>
<dbReference type="PANTHER" id="PTHR10584">
    <property type="entry name" value="SUGAR KINASE"/>
    <property type="match status" value="1"/>
</dbReference>
<dbReference type="Pfam" id="PF00294">
    <property type="entry name" value="PfkB"/>
    <property type="match status" value="1"/>
</dbReference>
<accession>A0ABR5AKQ4</accession>
<gene>
    <name evidence="6" type="ORF">SD70_07510</name>
</gene>
<comment type="caution">
    <text evidence="6">The sequence shown here is derived from an EMBL/GenBank/DDBJ whole genome shotgun (WGS) entry which is preliminary data.</text>
</comment>